<feature type="domain" description="GST N-terminal" evidence="1">
    <location>
        <begin position="2"/>
        <end position="84"/>
    </location>
</feature>
<dbReference type="STRING" id="1122938.SAMN05660772_01787"/>
<dbReference type="GO" id="GO:0016034">
    <property type="term" value="F:maleylacetoacetate isomerase activity"/>
    <property type="evidence" value="ECO:0007669"/>
    <property type="project" value="TreeGrafter"/>
</dbReference>
<dbReference type="InterPro" id="IPR036249">
    <property type="entry name" value="Thioredoxin-like_sf"/>
</dbReference>
<name>A0A1W1UJE2_9PAST</name>
<dbReference type="EMBL" id="FWWV01000005">
    <property type="protein sequence ID" value="SMB81162.1"/>
    <property type="molecule type" value="Genomic_DNA"/>
</dbReference>
<dbReference type="PANTHER" id="PTHR42673:SF4">
    <property type="entry name" value="MALEYLACETOACETATE ISOMERASE"/>
    <property type="match status" value="1"/>
</dbReference>
<dbReference type="RefSeq" id="WP_084256085.1">
    <property type="nucleotide sequence ID" value="NZ_FWWV01000005.1"/>
</dbReference>
<dbReference type="PANTHER" id="PTHR42673">
    <property type="entry name" value="MALEYLACETOACETATE ISOMERASE"/>
    <property type="match status" value="1"/>
</dbReference>
<dbReference type="InterPro" id="IPR004045">
    <property type="entry name" value="Glutathione_S-Trfase_N"/>
</dbReference>
<dbReference type="PROSITE" id="PS50404">
    <property type="entry name" value="GST_NTER"/>
    <property type="match status" value="1"/>
</dbReference>
<protein>
    <submittedName>
        <fullName evidence="2">Glutathione S-transferase</fullName>
    </submittedName>
</protein>
<evidence type="ECO:0000313" key="2">
    <source>
        <dbReference type="EMBL" id="SMB81162.1"/>
    </source>
</evidence>
<dbReference type="GO" id="GO:0006559">
    <property type="term" value="P:L-phenylalanine catabolic process"/>
    <property type="evidence" value="ECO:0007669"/>
    <property type="project" value="TreeGrafter"/>
</dbReference>
<dbReference type="SFLD" id="SFLDS00019">
    <property type="entry name" value="Glutathione_Transferase_(cytos"/>
    <property type="match status" value="1"/>
</dbReference>
<organism evidence="2 3">
    <name type="scientific">Pasteurella testudinis DSM 23072</name>
    <dbReference type="NCBI Taxonomy" id="1122938"/>
    <lineage>
        <taxon>Bacteria</taxon>
        <taxon>Pseudomonadati</taxon>
        <taxon>Pseudomonadota</taxon>
        <taxon>Gammaproteobacteria</taxon>
        <taxon>Pasteurellales</taxon>
        <taxon>Pasteurellaceae</taxon>
        <taxon>Pasteurella</taxon>
    </lineage>
</organism>
<dbReference type="GO" id="GO:0004364">
    <property type="term" value="F:glutathione transferase activity"/>
    <property type="evidence" value="ECO:0007669"/>
    <property type="project" value="TreeGrafter"/>
</dbReference>
<dbReference type="Proteomes" id="UP000192408">
    <property type="component" value="Unassembled WGS sequence"/>
</dbReference>
<dbReference type="Gene3D" id="3.40.30.10">
    <property type="entry name" value="Glutaredoxin"/>
    <property type="match status" value="1"/>
</dbReference>
<dbReference type="CDD" id="cd03194">
    <property type="entry name" value="GST_C_3"/>
    <property type="match status" value="1"/>
</dbReference>
<evidence type="ECO:0000259" key="1">
    <source>
        <dbReference type="PROSITE" id="PS50404"/>
    </source>
</evidence>
<dbReference type="InterPro" id="IPR036282">
    <property type="entry name" value="Glutathione-S-Trfase_C_sf"/>
</dbReference>
<dbReference type="SUPFAM" id="SSF52833">
    <property type="entry name" value="Thioredoxin-like"/>
    <property type="match status" value="1"/>
</dbReference>
<dbReference type="Gene3D" id="1.20.1050.10">
    <property type="match status" value="1"/>
</dbReference>
<dbReference type="GO" id="GO:0006749">
    <property type="term" value="P:glutathione metabolic process"/>
    <property type="evidence" value="ECO:0007669"/>
    <property type="project" value="TreeGrafter"/>
</dbReference>
<dbReference type="SFLD" id="SFLDG00358">
    <property type="entry name" value="Main_(cytGST)"/>
    <property type="match status" value="1"/>
</dbReference>
<dbReference type="InterPro" id="IPR040079">
    <property type="entry name" value="Glutathione_S-Trfase"/>
</dbReference>
<gene>
    <name evidence="2" type="ORF">SAMN05660772_01787</name>
</gene>
<dbReference type="AlphaFoldDB" id="A0A1W1UJE2"/>
<dbReference type="CDD" id="cd03043">
    <property type="entry name" value="GST_N_1"/>
    <property type="match status" value="1"/>
</dbReference>
<evidence type="ECO:0000313" key="3">
    <source>
        <dbReference type="Proteomes" id="UP000192408"/>
    </source>
</evidence>
<dbReference type="SUPFAM" id="SSF47616">
    <property type="entry name" value="GST C-terminal domain-like"/>
    <property type="match status" value="1"/>
</dbReference>
<reference evidence="3" key="1">
    <citation type="submission" date="2017-04" db="EMBL/GenBank/DDBJ databases">
        <authorList>
            <person name="Varghese N."/>
            <person name="Submissions S."/>
        </authorList>
    </citation>
    <scope>NUCLEOTIDE SEQUENCE [LARGE SCALE GENOMIC DNA]</scope>
    <source>
        <strain evidence="3">DSM 23072</strain>
    </source>
</reference>
<sequence>MYTLFIANKTNSSWSLRPWILLTQLGIPFEEVQLYFQPDKQLQKIDFLQASPISKVPALHHNNMVIWDSLAIVEYIAEDYPQVWASDKAARAWSRCASAEMHSSFVALRTQCSMNTQKFTPLSTPDTALLTELQRIDQLWTDGLQRFKGEFLAANQFTAVDAFFAPVVIRLIHYGLMDYLSPAANAYAKRIYQLPSMQKWLKLAELEKDRPIRNP</sequence>
<proteinExistence type="predicted"/>
<keyword evidence="3" id="KW-1185">Reference proteome</keyword>
<keyword evidence="2" id="KW-0808">Transferase</keyword>
<dbReference type="Pfam" id="PF02798">
    <property type="entry name" value="GST_N"/>
    <property type="match status" value="1"/>
</dbReference>
<accession>A0A1W1UJE2</accession>